<comment type="caution">
    <text evidence="1">The sequence shown here is derived from an EMBL/GenBank/DDBJ whole genome shotgun (WGS) entry which is preliminary data.</text>
</comment>
<dbReference type="EMBL" id="JACBNQ010000005">
    <property type="protein sequence ID" value="NYB73849.1"/>
    <property type="molecule type" value="Genomic_DNA"/>
</dbReference>
<gene>
    <name evidence="1" type="ORF">HZF24_06815</name>
</gene>
<sequence length="441" mass="47411">MTVKSGFFNSIGGDRKYDAARFAEYFGSFIGNGIFPEPENSLKVIANNDMTVAVQVGKAWINGYFLVNDDNYILTIENADGTLNRIDRIVARYDVIDREIRLEVKKGTFSSSPVAPDIQRDSDSYELALADVYINAGATSIIHANITDLRNNSDYCGIVDSLIAGNVNLLSDRIDAIDIVLPNKLEKTGEGKDITVTFTEAAIEADIASGEKLSVMFGKILKKFKNIISGTTAVGKAITLNGLTATIAELNFVKGVTSAIQTQLNSKAPTNHASTGTSYGVGTAANYGHVKLSDATNNASGVSGGIAATPLAIKNVNEKIDSKNPAPLRVTGNLPINAPITDIVNFDIVANPYKRIIICTDTGASYGKHFIFLDISYVSDTVIVVGTYEGSSSIPSYIRMSLTTSNQSLSYQEIYMRKSGNRVYIAIKGDVSVKEYAVDVI</sequence>
<keyword evidence="2" id="KW-1185">Reference proteome</keyword>
<dbReference type="AlphaFoldDB" id="A0A974BIK2"/>
<proteinExistence type="predicted"/>
<protein>
    <submittedName>
        <fullName evidence="1">Tail fiber protein</fullName>
    </submittedName>
</protein>
<evidence type="ECO:0000313" key="2">
    <source>
        <dbReference type="Proteomes" id="UP000611629"/>
    </source>
</evidence>
<reference evidence="1" key="1">
    <citation type="submission" date="2020-07" db="EMBL/GenBank/DDBJ databases">
        <title>Genomic analysis of a strain of Sedimentibacter Hydroxybenzoicus DSM7310.</title>
        <authorList>
            <person name="Ma S."/>
        </authorList>
    </citation>
    <scope>NUCLEOTIDE SEQUENCE</scope>
    <source>
        <strain evidence="1">DSM 7310</strain>
    </source>
</reference>
<dbReference type="RefSeq" id="WP_179237544.1">
    <property type="nucleotide sequence ID" value="NZ_JACBNQ010000005.1"/>
</dbReference>
<dbReference type="Proteomes" id="UP000611629">
    <property type="component" value="Unassembled WGS sequence"/>
</dbReference>
<accession>A0A974BIK2</accession>
<evidence type="ECO:0000313" key="1">
    <source>
        <dbReference type="EMBL" id="NYB73849.1"/>
    </source>
</evidence>
<organism evidence="1 2">
    <name type="scientific">Sedimentibacter hydroxybenzoicus DSM 7310</name>
    <dbReference type="NCBI Taxonomy" id="1123245"/>
    <lineage>
        <taxon>Bacteria</taxon>
        <taxon>Bacillati</taxon>
        <taxon>Bacillota</taxon>
        <taxon>Tissierellia</taxon>
        <taxon>Sedimentibacter</taxon>
    </lineage>
</organism>
<name>A0A974BIK2_SEDHY</name>